<reference evidence="1" key="1">
    <citation type="submission" date="2021-07" db="EMBL/GenBank/DDBJ databases">
        <title>Characterization of Emerging Pathogens Carrying KPC-2 Gene in IncP-6 Plasmids Isolated from Urban Sewage in Argentina.</title>
        <authorList>
            <person name="Ghiglione B."/>
            <person name="Haim M.S."/>
            <person name="Dropa M."/>
        </authorList>
    </citation>
    <scope>NUCLEOTIDE SEQUENCE</scope>
    <source>
        <strain evidence="1">WW-19C</strain>
    </source>
</reference>
<gene>
    <name evidence="1" type="ORF">KZX48_17195</name>
</gene>
<dbReference type="Proteomes" id="UP000826990">
    <property type="component" value="Chromosome"/>
</dbReference>
<protein>
    <submittedName>
        <fullName evidence="1">Uncharacterized protein</fullName>
    </submittedName>
</protein>
<dbReference type="RefSeq" id="WP_071700947.1">
    <property type="nucleotide sequence ID" value="NZ_CP080107.1"/>
</dbReference>
<dbReference type="EMBL" id="CP080107">
    <property type="protein sequence ID" value="QYD29201.1"/>
    <property type="molecule type" value="Genomic_DNA"/>
</dbReference>
<accession>A0AAQ0EWJ7</accession>
<sequence>MSNEAMKMALAKQLTIALQNLGAPVELLCIVGSYGDTQIDSDVLEMLEQYNANGTCIQSLILSVEDTPQTRRERISLVEGGAA</sequence>
<name>A0AAQ0EWJ7_ENTAS</name>
<organism evidence="1 2">
    <name type="scientific">Enterobacter asburiae</name>
    <dbReference type="NCBI Taxonomy" id="61645"/>
    <lineage>
        <taxon>Bacteria</taxon>
        <taxon>Pseudomonadati</taxon>
        <taxon>Pseudomonadota</taxon>
        <taxon>Gammaproteobacteria</taxon>
        <taxon>Enterobacterales</taxon>
        <taxon>Enterobacteriaceae</taxon>
        <taxon>Enterobacter</taxon>
        <taxon>Enterobacter cloacae complex</taxon>
    </lineage>
</organism>
<evidence type="ECO:0000313" key="1">
    <source>
        <dbReference type="EMBL" id="QYD29201.1"/>
    </source>
</evidence>
<proteinExistence type="predicted"/>
<evidence type="ECO:0000313" key="2">
    <source>
        <dbReference type="Proteomes" id="UP000826990"/>
    </source>
</evidence>
<dbReference type="AlphaFoldDB" id="A0AAQ0EWJ7"/>